<keyword evidence="6" id="KW-1185">Reference proteome</keyword>
<keyword evidence="2" id="KW-0560">Oxidoreductase</keyword>
<gene>
    <name evidence="5" type="ORF">Cni_G18950</name>
</gene>
<evidence type="ECO:0000313" key="6">
    <source>
        <dbReference type="Proteomes" id="UP001327560"/>
    </source>
</evidence>
<reference evidence="5 6" key="1">
    <citation type="submission" date="2023-10" db="EMBL/GenBank/DDBJ databases">
        <title>Chromosome-scale genome assembly provides insights into flower coloration mechanisms of Canna indica.</title>
        <authorList>
            <person name="Li C."/>
        </authorList>
    </citation>
    <scope>NUCLEOTIDE SEQUENCE [LARGE SCALE GENOMIC DNA]</scope>
    <source>
        <tissue evidence="5">Flower</tissue>
    </source>
</reference>
<keyword evidence="1" id="KW-0479">Metal-binding</keyword>
<dbReference type="AlphaFoldDB" id="A0AAQ3KQN0"/>
<dbReference type="EMBL" id="CP136895">
    <property type="protein sequence ID" value="WOL10196.1"/>
    <property type="molecule type" value="Genomic_DNA"/>
</dbReference>
<protein>
    <recommendedName>
        <fullName evidence="4">Non-haem dioxygenase N-terminal domain-containing protein</fullName>
    </recommendedName>
</protein>
<dbReference type="GO" id="GO:0016491">
    <property type="term" value="F:oxidoreductase activity"/>
    <property type="evidence" value="ECO:0007669"/>
    <property type="project" value="UniProtKB-KW"/>
</dbReference>
<name>A0AAQ3KQN0_9LILI</name>
<dbReference type="InterPro" id="IPR026992">
    <property type="entry name" value="DIOX_N"/>
</dbReference>
<evidence type="ECO:0000256" key="1">
    <source>
        <dbReference type="ARBA" id="ARBA00022723"/>
    </source>
</evidence>
<dbReference type="SUPFAM" id="SSF51197">
    <property type="entry name" value="Clavaminate synthase-like"/>
    <property type="match status" value="1"/>
</dbReference>
<proteinExistence type="predicted"/>
<evidence type="ECO:0000313" key="5">
    <source>
        <dbReference type="EMBL" id="WOL10196.1"/>
    </source>
</evidence>
<accession>A0AAQ3KQN0</accession>
<dbReference type="GO" id="GO:0046872">
    <property type="term" value="F:metal ion binding"/>
    <property type="evidence" value="ECO:0007669"/>
    <property type="project" value="UniProtKB-KW"/>
</dbReference>
<evidence type="ECO:0000259" key="4">
    <source>
        <dbReference type="Pfam" id="PF14226"/>
    </source>
</evidence>
<sequence length="79" mass="8904">MKWKIIRLRKLRPPSSVSQLINHGVPSEVIEKVKADIVEFFKLPLEDKVACGQIPSSIEGYGQALVVSNDQKLEWGDML</sequence>
<organism evidence="5 6">
    <name type="scientific">Canna indica</name>
    <name type="common">Indian-shot</name>
    <dbReference type="NCBI Taxonomy" id="4628"/>
    <lineage>
        <taxon>Eukaryota</taxon>
        <taxon>Viridiplantae</taxon>
        <taxon>Streptophyta</taxon>
        <taxon>Embryophyta</taxon>
        <taxon>Tracheophyta</taxon>
        <taxon>Spermatophyta</taxon>
        <taxon>Magnoliopsida</taxon>
        <taxon>Liliopsida</taxon>
        <taxon>Zingiberales</taxon>
        <taxon>Cannaceae</taxon>
        <taxon>Canna</taxon>
    </lineage>
</organism>
<dbReference type="Proteomes" id="UP001327560">
    <property type="component" value="Chromosome 6"/>
</dbReference>
<keyword evidence="3" id="KW-0408">Iron</keyword>
<dbReference type="Gene3D" id="2.60.120.330">
    <property type="entry name" value="B-lactam Antibiotic, Isopenicillin N Synthase, Chain"/>
    <property type="match status" value="1"/>
</dbReference>
<evidence type="ECO:0000256" key="3">
    <source>
        <dbReference type="ARBA" id="ARBA00023004"/>
    </source>
</evidence>
<dbReference type="InterPro" id="IPR027443">
    <property type="entry name" value="IPNS-like_sf"/>
</dbReference>
<evidence type="ECO:0000256" key="2">
    <source>
        <dbReference type="ARBA" id="ARBA00023002"/>
    </source>
</evidence>
<dbReference type="Pfam" id="PF14226">
    <property type="entry name" value="DIOX_N"/>
    <property type="match status" value="1"/>
</dbReference>
<feature type="domain" description="Non-haem dioxygenase N-terminal" evidence="4">
    <location>
        <begin position="19"/>
        <end position="79"/>
    </location>
</feature>